<feature type="chain" id="PRO_5028968016" evidence="2">
    <location>
        <begin position="23"/>
        <end position="97"/>
    </location>
</feature>
<name>A0A6V8LVY6_9BACT</name>
<evidence type="ECO:0000313" key="3">
    <source>
        <dbReference type="EMBL" id="GFK95904.1"/>
    </source>
</evidence>
<reference evidence="3 4" key="1">
    <citation type="submission" date="2020-04" db="EMBL/GenBank/DDBJ databases">
        <authorList>
            <consortium name="Desulfovibrio sp. FSS-1 genome sequencing consortium"/>
            <person name="Shimoshige H."/>
            <person name="Kobayashi H."/>
            <person name="Maekawa T."/>
        </authorList>
    </citation>
    <scope>NUCLEOTIDE SEQUENCE [LARGE SCALE GENOMIC DNA]</scope>
    <source>
        <strain evidence="3 4">SIID29052-01</strain>
    </source>
</reference>
<evidence type="ECO:0000256" key="1">
    <source>
        <dbReference type="SAM" id="MobiDB-lite"/>
    </source>
</evidence>
<sequence length="97" mass="9583">MKRLALLALLASAPLFAPAAMAQGQGPSWSGGQAPAPLLCPLCPASAGVQPGTSGTAQGQLQGGQTGQPVDPLYMMLGPGDGTQPRPLDGSGFGSPW</sequence>
<reference evidence="3 4" key="2">
    <citation type="submission" date="2020-05" db="EMBL/GenBank/DDBJ databases">
        <title>Draft genome sequence of Desulfovibrio sp. strainFSS-1.</title>
        <authorList>
            <person name="Shimoshige H."/>
            <person name="Kobayashi H."/>
            <person name="Maekawa T."/>
        </authorList>
    </citation>
    <scope>NUCLEOTIDE SEQUENCE [LARGE SCALE GENOMIC DNA]</scope>
    <source>
        <strain evidence="3 4">SIID29052-01</strain>
    </source>
</reference>
<protein>
    <submittedName>
        <fullName evidence="3">Uncharacterized protein</fullName>
    </submittedName>
</protein>
<dbReference type="EMBL" id="BLTE01000025">
    <property type="protein sequence ID" value="GFK95904.1"/>
    <property type="molecule type" value="Genomic_DNA"/>
</dbReference>
<keyword evidence="2" id="KW-0732">Signal</keyword>
<feature type="signal peptide" evidence="2">
    <location>
        <begin position="1"/>
        <end position="22"/>
    </location>
</feature>
<dbReference type="Proteomes" id="UP000494245">
    <property type="component" value="Unassembled WGS sequence"/>
</dbReference>
<keyword evidence="4" id="KW-1185">Reference proteome</keyword>
<organism evidence="3 4">
    <name type="scientific">Fundidesulfovibrio magnetotacticus</name>
    <dbReference type="NCBI Taxonomy" id="2730080"/>
    <lineage>
        <taxon>Bacteria</taxon>
        <taxon>Pseudomonadati</taxon>
        <taxon>Thermodesulfobacteriota</taxon>
        <taxon>Desulfovibrionia</taxon>
        <taxon>Desulfovibrionales</taxon>
        <taxon>Desulfovibrionaceae</taxon>
        <taxon>Fundidesulfovibrio</taxon>
    </lineage>
</organism>
<accession>A0A6V8LVY6</accession>
<feature type="region of interest" description="Disordered" evidence="1">
    <location>
        <begin position="49"/>
        <end position="97"/>
    </location>
</feature>
<dbReference type="AlphaFoldDB" id="A0A6V8LVY6"/>
<gene>
    <name evidence="3" type="ORF">NNJEOMEG_03777</name>
</gene>
<evidence type="ECO:0000313" key="4">
    <source>
        <dbReference type="Proteomes" id="UP000494245"/>
    </source>
</evidence>
<dbReference type="RefSeq" id="WP_173087042.1">
    <property type="nucleotide sequence ID" value="NZ_BLTE01000025.1"/>
</dbReference>
<evidence type="ECO:0000256" key="2">
    <source>
        <dbReference type="SAM" id="SignalP"/>
    </source>
</evidence>
<comment type="caution">
    <text evidence="3">The sequence shown here is derived from an EMBL/GenBank/DDBJ whole genome shotgun (WGS) entry which is preliminary data.</text>
</comment>
<proteinExistence type="predicted"/>